<evidence type="ECO:0000256" key="4">
    <source>
        <dbReference type="SAM" id="MobiDB-lite"/>
    </source>
</evidence>
<comment type="caution">
    <text evidence="5">The sequence shown here is derived from an EMBL/GenBank/DDBJ whole genome shotgun (WGS) entry which is preliminary data.</text>
</comment>
<evidence type="ECO:0000256" key="1">
    <source>
        <dbReference type="ARBA" id="ARBA00022603"/>
    </source>
</evidence>
<dbReference type="Gene3D" id="3.40.50.150">
    <property type="entry name" value="Vaccinia Virus protein VP39"/>
    <property type="match status" value="1"/>
</dbReference>
<keyword evidence="3" id="KW-0949">S-adenosyl-L-methionine</keyword>
<dbReference type="PANTHER" id="PTHR46098:SF1">
    <property type="entry name" value="TRNA (CYTOSINE(38)-C(5))-METHYLTRANSFERASE"/>
    <property type="match status" value="1"/>
</dbReference>
<evidence type="ECO:0000256" key="3">
    <source>
        <dbReference type="ARBA" id="ARBA00022691"/>
    </source>
</evidence>
<dbReference type="InterPro" id="IPR050750">
    <property type="entry name" value="C5-MTase"/>
</dbReference>
<feature type="compositionally biased region" description="Acidic residues" evidence="4">
    <location>
        <begin position="1794"/>
        <end position="1804"/>
    </location>
</feature>
<dbReference type="InterPro" id="IPR029063">
    <property type="entry name" value="SAM-dependent_MTases_sf"/>
</dbReference>
<accession>A0A1Q9DSB2</accession>
<feature type="region of interest" description="Disordered" evidence="4">
    <location>
        <begin position="1783"/>
        <end position="1804"/>
    </location>
</feature>
<keyword evidence="6" id="KW-1185">Reference proteome</keyword>
<dbReference type="PANTHER" id="PTHR46098">
    <property type="entry name" value="TRNA (CYTOSINE(38)-C(5))-METHYLTRANSFERASE"/>
    <property type="match status" value="1"/>
</dbReference>
<dbReference type="SUPFAM" id="SSF53335">
    <property type="entry name" value="S-adenosyl-L-methionine-dependent methyltransferases"/>
    <property type="match status" value="1"/>
</dbReference>
<dbReference type="InterPro" id="IPR001525">
    <property type="entry name" value="C5_MeTfrase"/>
</dbReference>
<protein>
    <submittedName>
        <fullName evidence="5">Modification methylase MspI</fullName>
    </submittedName>
</protein>
<reference evidence="5 6" key="1">
    <citation type="submission" date="2016-02" db="EMBL/GenBank/DDBJ databases">
        <title>Genome analysis of coral dinoflagellate symbionts highlights evolutionary adaptations to a symbiotic lifestyle.</title>
        <authorList>
            <person name="Aranda M."/>
            <person name="Li Y."/>
            <person name="Liew Y.J."/>
            <person name="Baumgarten S."/>
            <person name="Simakov O."/>
            <person name="Wilson M."/>
            <person name="Piel J."/>
            <person name="Ashoor H."/>
            <person name="Bougouffa S."/>
            <person name="Bajic V.B."/>
            <person name="Ryu T."/>
            <person name="Ravasi T."/>
            <person name="Bayer T."/>
            <person name="Micklem G."/>
            <person name="Kim H."/>
            <person name="Bhak J."/>
            <person name="Lajeunesse T.C."/>
            <person name="Voolstra C.R."/>
        </authorList>
    </citation>
    <scope>NUCLEOTIDE SEQUENCE [LARGE SCALE GENOMIC DNA]</scope>
    <source>
        <strain evidence="5 6">CCMP2467</strain>
    </source>
</reference>
<evidence type="ECO:0000256" key="2">
    <source>
        <dbReference type="ARBA" id="ARBA00022679"/>
    </source>
</evidence>
<dbReference type="Proteomes" id="UP000186817">
    <property type="component" value="Unassembled WGS sequence"/>
</dbReference>
<organism evidence="5 6">
    <name type="scientific">Symbiodinium microadriaticum</name>
    <name type="common">Dinoflagellate</name>
    <name type="synonym">Zooxanthella microadriatica</name>
    <dbReference type="NCBI Taxonomy" id="2951"/>
    <lineage>
        <taxon>Eukaryota</taxon>
        <taxon>Sar</taxon>
        <taxon>Alveolata</taxon>
        <taxon>Dinophyceae</taxon>
        <taxon>Suessiales</taxon>
        <taxon>Symbiodiniaceae</taxon>
        <taxon>Symbiodinium</taxon>
    </lineage>
</organism>
<gene>
    <name evidence="5" type="primary">mspIM</name>
    <name evidence="5" type="ORF">AK812_SmicGene19512</name>
</gene>
<dbReference type="GO" id="GO:0032259">
    <property type="term" value="P:methylation"/>
    <property type="evidence" value="ECO:0007669"/>
    <property type="project" value="UniProtKB-KW"/>
</dbReference>
<dbReference type="Pfam" id="PF00145">
    <property type="entry name" value="DNA_methylase"/>
    <property type="match status" value="1"/>
</dbReference>
<dbReference type="EMBL" id="LSRX01000409">
    <property type="protein sequence ID" value="OLP98065.1"/>
    <property type="molecule type" value="Genomic_DNA"/>
</dbReference>
<keyword evidence="1 5" id="KW-0489">Methyltransferase</keyword>
<dbReference type="GO" id="GO:0008168">
    <property type="term" value="F:methyltransferase activity"/>
    <property type="evidence" value="ECO:0007669"/>
    <property type="project" value="UniProtKB-KW"/>
</dbReference>
<keyword evidence="2" id="KW-0808">Transferase</keyword>
<proteinExistence type="predicted"/>
<dbReference type="OrthoDB" id="419654at2759"/>
<evidence type="ECO:0000313" key="5">
    <source>
        <dbReference type="EMBL" id="OLP98065.1"/>
    </source>
</evidence>
<name>A0A1Q9DSB2_SYMMI</name>
<evidence type="ECO:0000313" key="6">
    <source>
        <dbReference type="Proteomes" id="UP000186817"/>
    </source>
</evidence>
<sequence>MASSSALEGGVTCQQIWEQFWQSQRTRIILVQCGQMASSSVLEKMYLGGVTCQQIWDQFWQSQRAVIILAQCGQMASSSVLEPMYLGSVTCQQIWDQFWQSQRASIILVQCGQMASSSVLEKMYLGSVTCQLIWDQFGQSQRAEIILAQCGQMASSSVLEPMYLGGVTCQQIWDQFWQSQRASIILVQCGQMASSSVLEKMYLGSVTCQLIWDQFGQSQRAELILAQCGQMASSSVLETMYLGCVTCQQIWDQFWQPQREVLAMLAANPHPQGVTNRAMDSTTKRAFQEVEWDAMSYWQDIRSLYEASTSLQLPFSRGGAFHVALDGRANWHEGRWLIPGFLLSSWYEGSQPVLPAEKTSVLVAVSEVIYQAIAKHSPVLRILQAQVSADSATPVIDTCRGLSVVAGPSVLQNSEVVEIAEVFCGGFNGWSQGVHVLRSFGYQGRVKWLLDTAQECFLGTRQVNPGATCIYEQATLLEEWTKDSPTFICASLEHVWWLQGPALTQPSILCASPPCQPWSSGGMGTGLESPDGLLFLHLIGQIAFLQPPVVLIEQVPGFRQHKHFDTVQHAWTDAGYTVAWMGMSDLLECAPVTRKRFLVVLQRADLEAPAVAADTPVLPPRPTLGSFDCLLDLPLDMLKACQLSEETLQLYLDPWFLPTRLHAAGRPQNPKSFRLRGPSDRAACFVAQYHFQHELPQGALERAGLFGVLLSLPEGARFFSGAEIALIHGAVCPIWLPRDDRSQMRLIGNALSPIQAVTPLALALQLVGPRSLRVSSAQATLQCLSMRLRASQVDLLSLREGWVLHRQGEAFAAVVEALCWEPRQTLPPSGYQFGSFELYDDADTCQIVLAPDVSITALLALLGHEFPEECLEQLHLCPVPLDVPFGPAAELPGESCLQLDRLPTLPFRPLQANQEQNLLVVAGRQAYYFLLRDGPLFYWAMAQVMAMEGWKQAAFFEEDTWTTFEGHTIRCKDDLQGVVQFRVADPFVPPARVSLHQLDAFASLSVAAPPRLRVAGPDTVTLCKGFPAHLFQSLGWGLHMLPQATNAQLQADITFVPCRDRFRIPEAQVMPVCAKHLLASLFRSMETIAMANHDPTTACKVQVQGCTFWQGLLPSGLEFSELGDLWEAAGIAVKMPTPVRVYSGPKQVPPAMLLAHASQGPCAPGFVNKAGWLLVSFMPETRGGGAKDVKYKTAQTDMAQLLLDQGLSLSQTTAIVDKIMPLAGLPRIQRVFELTEADNRWMQFQALCKQFSVALPEVASGATKALMSTATEAARRRTRAEPQPKAADFALLPGFFRNSDDSPAAVLNQLMPGATGVYLCDATDAARLLQDWKGNSSDELGLVVLGHSCPHASTCQGHRGIPAVTSSGHQVLLHACWHNLGKASLHTKCDVDATVTLPEAACVCATVFKDEIAPADWQGFTQNPVRMIADKLRSAGSSVTLEAPWGRSFRKDGKACAPADCESVQFHCRVQANEVLQLLRCSGHSQVYLTPKTWQGEVAKGYAVVWAPGDKDEVARLSLQVPDPLGLVRAKRRFGVRVAEAAFEAAWAIVRPNQDAPAKVEVNGLYKLLSAPPQVRGTDIQDWAKQMGWDVRPLRCMGPGQWLLGASGPPPAGLLSINQQVVLVQAVAPRQSSKSVVCAGRIPRPVSSVQSPPKEDDPLVANDPWRNYLAAAGRTVAAPPGPRQIEAPHQQRYDQQECRLQKLEAGLEEVRRGHTAMAQQLATTQSVVEQQVDQVKDDMNLFAKDFRQQLQNNAEQLRTAQMAHQVQMQAGIDDIKAMLLSTGRSSAAKRPADQEADLPEMSDL</sequence>